<dbReference type="OrthoDB" id="683801at2759"/>
<keyword evidence="3" id="KW-1185">Reference proteome</keyword>
<name>A0A3L6RJH1_PANMI</name>
<feature type="compositionally biased region" description="Basic and acidic residues" evidence="1">
    <location>
        <begin position="136"/>
        <end position="151"/>
    </location>
</feature>
<dbReference type="Proteomes" id="UP000275267">
    <property type="component" value="Unassembled WGS sequence"/>
</dbReference>
<accession>A0A3L6RJH1</accession>
<evidence type="ECO:0000313" key="2">
    <source>
        <dbReference type="EMBL" id="RLN04131.1"/>
    </source>
</evidence>
<dbReference type="InterPro" id="IPR053197">
    <property type="entry name" value="F-box_SCFL_complex_component"/>
</dbReference>
<reference evidence="3" key="1">
    <citation type="journal article" date="2019" name="Nat. Commun.">
        <title>The genome of broomcorn millet.</title>
        <authorList>
            <person name="Zou C."/>
            <person name="Miki D."/>
            <person name="Li D."/>
            <person name="Tang Q."/>
            <person name="Xiao L."/>
            <person name="Rajput S."/>
            <person name="Deng P."/>
            <person name="Jia W."/>
            <person name="Huang R."/>
            <person name="Zhang M."/>
            <person name="Sun Y."/>
            <person name="Hu J."/>
            <person name="Fu X."/>
            <person name="Schnable P.S."/>
            <person name="Li F."/>
            <person name="Zhang H."/>
            <person name="Feng B."/>
            <person name="Zhu X."/>
            <person name="Liu R."/>
            <person name="Schnable J.C."/>
            <person name="Zhu J.-K."/>
            <person name="Zhang H."/>
        </authorList>
    </citation>
    <scope>NUCLEOTIDE SEQUENCE [LARGE SCALE GENOMIC DNA]</scope>
</reference>
<gene>
    <name evidence="2" type="ORF">C2845_PM13G04780</name>
</gene>
<dbReference type="PANTHER" id="PTHR34223:SF34">
    <property type="entry name" value="F-BOX DOMAIN-CONTAINING PROTEIN"/>
    <property type="match status" value="1"/>
</dbReference>
<dbReference type="EMBL" id="PQIB02000008">
    <property type="protein sequence ID" value="RLN04131.1"/>
    <property type="molecule type" value="Genomic_DNA"/>
</dbReference>
<dbReference type="STRING" id="4540.A0A3L6RJH1"/>
<organism evidence="2 3">
    <name type="scientific">Panicum miliaceum</name>
    <name type="common">Proso millet</name>
    <name type="synonym">Broomcorn millet</name>
    <dbReference type="NCBI Taxonomy" id="4540"/>
    <lineage>
        <taxon>Eukaryota</taxon>
        <taxon>Viridiplantae</taxon>
        <taxon>Streptophyta</taxon>
        <taxon>Embryophyta</taxon>
        <taxon>Tracheophyta</taxon>
        <taxon>Spermatophyta</taxon>
        <taxon>Magnoliopsida</taxon>
        <taxon>Liliopsida</taxon>
        <taxon>Poales</taxon>
        <taxon>Poaceae</taxon>
        <taxon>PACMAD clade</taxon>
        <taxon>Panicoideae</taxon>
        <taxon>Panicodae</taxon>
        <taxon>Paniceae</taxon>
        <taxon>Panicinae</taxon>
        <taxon>Panicum</taxon>
        <taxon>Panicum sect. Panicum</taxon>
    </lineage>
</organism>
<evidence type="ECO:0000313" key="3">
    <source>
        <dbReference type="Proteomes" id="UP000275267"/>
    </source>
</evidence>
<comment type="caution">
    <text evidence="2">The sequence shown here is derived from an EMBL/GenBank/DDBJ whole genome shotgun (WGS) entry which is preliminary data.</text>
</comment>
<feature type="region of interest" description="Disordered" evidence="1">
    <location>
        <begin position="124"/>
        <end position="151"/>
    </location>
</feature>
<evidence type="ECO:0000256" key="1">
    <source>
        <dbReference type="SAM" id="MobiDB-lite"/>
    </source>
</evidence>
<proteinExistence type="predicted"/>
<dbReference type="AlphaFoldDB" id="A0A3L6RJH1"/>
<dbReference type="SUPFAM" id="SSF52047">
    <property type="entry name" value="RNI-like"/>
    <property type="match status" value="1"/>
</dbReference>
<dbReference type="PANTHER" id="PTHR34223">
    <property type="entry name" value="OS11G0201299 PROTEIN"/>
    <property type="match status" value="1"/>
</dbReference>
<protein>
    <submittedName>
        <fullName evidence="2">Uncharacterized protein</fullName>
    </submittedName>
</protein>
<sequence length="151" mass="16933">MDNAIVYNVQVLLTRESKSCTDFKTLKTLNLGEWCITPGFDVLAAMLGNPPNLENLFLQLDMAYNSRVGFNPRASSFECTNLKMVHITCCKHDLMVHKLAEFFSENSIPNNKVFVRRSACSGSVRGTSSQAKRKTHSEADTREAKWLKAGK</sequence>